<dbReference type="PANTHER" id="PTHR43630">
    <property type="entry name" value="POLY-BETA-1,6-N-ACETYL-D-GLUCOSAMINE SYNTHASE"/>
    <property type="match status" value="1"/>
</dbReference>
<evidence type="ECO:0000313" key="7">
    <source>
        <dbReference type="Proteomes" id="UP000226437"/>
    </source>
</evidence>
<feature type="transmembrane region" description="Helical" evidence="4">
    <location>
        <begin position="350"/>
        <end position="369"/>
    </location>
</feature>
<protein>
    <recommendedName>
        <fullName evidence="5">Glycosyltransferase 2-like domain-containing protein</fullName>
    </recommendedName>
</protein>
<accession>A0A2G0CFW8</accession>
<reference evidence="6 7" key="1">
    <citation type="submission" date="2017-10" db="EMBL/GenBank/DDBJ databases">
        <title>The draft genome sequence of Lewinella marina KCTC 32374.</title>
        <authorList>
            <person name="Wang K."/>
        </authorList>
    </citation>
    <scope>NUCLEOTIDE SEQUENCE [LARGE SCALE GENOMIC DNA]</scope>
    <source>
        <strain evidence="6 7">MKG-38</strain>
    </source>
</reference>
<dbReference type="Gene3D" id="3.90.550.10">
    <property type="entry name" value="Spore Coat Polysaccharide Biosynthesis Protein SpsA, Chain A"/>
    <property type="match status" value="1"/>
</dbReference>
<dbReference type="SUPFAM" id="SSF53448">
    <property type="entry name" value="Nucleotide-diphospho-sugar transferases"/>
    <property type="match status" value="1"/>
</dbReference>
<dbReference type="InterPro" id="IPR001173">
    <property type="entry name" value="Glyco_trans_2-like"/>
</dbReference>
<evidence type="ECO:0000259" key="5">
    <source>
        <dbReference type="Pfam" id="PF00535"/>
    </source>
</evidence>
<evidence type="ECO:0000256" key="1">
    <source>
        <dbReference type="ARBA" id="ARBA00006739"/>
    </source>
</evidence>
<dbReference type="PANTHER" id="PTHR43630:SF1">
    <property type="entry name" value="POLY-BETA-1,6-N-ACETYL-D-GLUCOSAMINE SYNTHASE"/>
    <property type="match status" value="1"/>
</dbReference>
<keyword evidence="4" id="KW-1133">Transmembrane helix</keyword>
<dbReference type="InterPro" id="IPR029044">
    <property type="entry name" value="Nucleotide-diphossugar_trans"/>
</dbReference>
<gene>
    <name evidence="6" type="ORF">CGL56_10395</name>
</gene>
<dbReference type="GO" id="GO:0016757">
    <property type="term" value="F:glycosyltransferase activity"/>
    <property type="evidence" value="ECO:0007669"/>
    <property type="project" value="UniProtKB-KW"/>
</dbReference>
<keyword evidence="4" id="KW-0472">Membrane</keyword>
<sequence>MIILLLLLLCLCALAVVHTYLWYPWWVIRTAERRSREPVGKPATPRTWPPVAVLMAVHNEERVLPRKLETLAAQDYAGTVFYLFGSDQSTDATDRLLEDFAARQPAGRCQILRNSHRRGKPATVNALYEQLPAGVEILILTDASVMLLPDTITELVRPMLDDPAVGVTDARVRHTGIDTGEISHLEDQYIRGEVALKQAESTVFGRFVGPFGGCWGLRADLYTPVPDRFLVDDFFLCLSAYDRGSLGYSSPRACVEEGVGQRLEDEFRRKRRIGAGNWQNLLHFRRMWWPPFRSGFAFAFFSHKVLRWMTPVFLLLGAVCLLALGVVSGNYWGSLAFVLLLTLLCTRVRALRYFVAMNAALLLGMIDYANGIRTNVWQPSHRPNEDGTN</sequence>
<dbReference type="Pfam" id="PF00535">
    <property type="entry name" value="Glycos_transf_2"/>
    <property type="match status" value="1"/>
</dbReference>
<evidence type="ECO:0000256" key="2">
    <source>
        <dbReference type="ARBA" id="ARBA00022676"/>
    </source>
</evidence>
<keyword evidence="4" id="KW-0812">Transmembrane</keyword>
<proteinExistence type="inferred from homology"/>
<evidence type="ECO:0000313" key="6">
    <source>
        <dbReference type="EMBL" id="PHK98862.1"/>
    </source>
</evidence>
<dbReference type="AlphaFoldDB" id="A0A2G0CFW8"/>
<dbReference type="OrthoDB" id="9766971at2"/>
<keyword evidence="7" id="KW-1185">Reference proteome</keyword>
<organism evidence="6 7">
    <name type="scientific">Neolewinella marina</name>
    <dbReference type="NCBI Taxonomy" id="438751"/>
    <lineage>
        <taxon>Bacteria</taxon>
        <taxon>Pseudomonadati</taxon>
        <taxon>Bacteroidota</taxon>
        <taxon>Saprospiria</taxon>
        <taxon>Saprospirales</taxon>
        <taxon>Lewinellaceae</taxon>
        <taxon>Neolewinella</taxon>
    </lineage>
</organism>
<comment type="similarity">
    <text evidence="1">Belongs to the glycosyltransferase 2 family.</text>
</comment>
<dbReference type="RefSeq" id="WP_099106472.1">
    <property type="nucleotide sequence ID" value="NZ_JAATJF010000001.1"/>
</dbReference>
<keyword evidence="2" id="KW-0328">Glycosyltransferase</keyword>
<comment type="caution">
    <text evidence="6">The sequence shown here is derived from an EMBL/GenBank/DDBJ whole genome shotgun (WGS) entry which is preliminary data.</text>
</comment>
<dbReference type="Proteomes" id="UP000226437">
    <property type="component" value="Unassembled WGS sequence"/>
</dbReference>
<dbReference type="EMBL" id="PDLO01000003">
    <property type="protein sequence ID" value="PHK98862.1"/>
    <property type="molecule type" value="Genomic_DNA"/>
</dbReference>
<keyword evidence="3" id="KW-0808">Transferase</keyword>
<feature type="domain" description="Glycosyltransferase 2-like" evidence="5">
    <location>
        <begin position="53"/>
        <end position="219"/>
    </location>
</feature>
<evidence type="ECO:0000256" key="4">
    <source>
        <dbReference type="SAM" id="Phobius"/>
    </source>
</evidence>
<name>A0A2G0CFW8_9BACT</name>
<evidence type="ECO:0000256" key="3">
    <source>
        <dbReference type="ARBA" id="ARBA00022679"/>
    </source>
</evidence>
<feature type="transmembrane region" description="Helical" evidence="4">
    <location>
        <begin position="313"/>
        <end position="344"/>
    </location>
</feature>